<keyword evidence="4" id="KW-1185">Reference proteome</keyword>
<dbReference type="Gene3D" id="2.130.10.130">
    <property type="entry name" value="Integrin alpha, N-terminal"/>
    <property type="match status" value="2"/>
</dbReference>
<dbReference type="InterPro" id="IPR028994">
    <property type="entry name" value="Integrin_alpha_N"/>
</dbReference>
<gene>
    <name evidence="3" type="ORF">DFR30_2180</name>
</gene>
<dbReference type="AlphaFoldDB" id="A0A4R1HNP6"/>
<evidence type="ECO:0000313" key="3">
    <source>
        <dbReference type="EMBL" id="TCK18892.1"/>
    </source>
</evidence>
<dbReference type="SUPFAM" id="SSF49452">
    <property type="entry name" value="Starch-binding domain-like"/>
    <property type="match status" value="2"/>
</dbReference>
<name>A0A4R1HNP6_9GAMM</name>
<evidence type="ECO:0000259" key="2">
    <source>
        <dbReference type="Pfam" id="PF07593"/>
    </source>
</evidence>
<keyword evidence="1" id="KW-0732">Signal</keyword>
<dbReference type="PANTHER" id="PTHR16026:SF0">
    <property type="entry name" value="CARTILAGE ACIDIC PROTEIN 1"/>
    <property type="match status" value="1"/>
</dbReference>
<evidence type="ECO:0000313" key="4">
    <source>
        <dbReference type="Proteomes" id="UP000295707"/>
    </source>
</evidence>
<accession>A0A4R1HNP6</accession>
<dbReference type="Pfam" id="PF13620">
    <property type="entry name" value="CarboxypepD_reg"/>
    <property type="match status" value="2"/>
</dbReference>
<dbReference type="PANTHER" id="PTHR16026">
    <property type="entry name" value="CARTILAGE ACIDIC PROTEIN 1"/>
    <property type="match status" value="1"/>
</dbReference>
<dbReference type="EMBL" id="SMFX01000001">
    <property type="protein sequence ID" value="TCK18892.1"/>
    <property type="molecule type" value="Genomic_DNA"/>
</dbReference>
<comment type="caution">
    <text evidence="3">The sequence shown here is derived from an EMBL/GenBank/DDBJ whole genome shotgun (WGS) entry which is preliminary data.</text>
</comment>
<dbReference type="RefSeq" id="WP_132973084.1">
    <property type="nucleotide sequence ID" value="NZ_SMFX01000001.1"/>
</dbReference>
<dbReference type="InterPro" id="IPR027039">
    <property type="entry name" value="Crtac1"/>
</dbReference>
<feature type="domain" description="ASPIC/UnbV" evidence="2">
    <location>
        <begin position="426"/>
        <end position="492"/>
    </location>
</feature>
<protein>
    <submittedName>
        <fullName evidence="3">VCBS repeat protein</fullName>
    </submittedName>
</protein>
<organism evidence="3 4">
    <name type="scientific">Thiogranum longum</name>
    <dbReference type="NCBI Taxonomy" id="1537524"/>
    <lineage>
        <taxon>Bacteria</taxon>
        <taxon>Pseudomonadati</taxon>
        <taxon>Pseudomonadota</taxon>
        <taxon>Gammaproteobacteria</taxon>
        <taxon>Chromatiales</taxon>
        <taxon>Ectothiorhodospiraceae</taxon>
        <taxon>Thiogranum</taxon>
    </lineage>
</organism>
<dbReference type="GO" id="GO:0030246">
    <property type="term" value="F:carbohydrate binding"/>
    <property type="evidence" value="ECO:0007669"/>
    <property type="project" value="InterPro"/>
</dbReference>
<dbReference type="Gene3D" id="2.60.40.1120">
    <property type="entry name" value="Carboxypeptidase-like, regulatory domain"/>
    <property type="match status" value="2"/>
</dbReference>
<dbReference type="Pfam" id="PF13517">
    <property type="entry name" value="FG-GAP_3"/>
    <property type="match status" value="2"/>
</dbReference>
<evidence type="ECO:0000256" key="1">
    <source>
        <dbReference type="ARBA" id="ARBA00022729"/>
    </source>
</evidence>
<dbReference type="Proteomes" id="UP000295707">
    <property type="component" value="Unassembled WGS sequence"/>
</dbReference>
<dbReference type="SUPFAM" id="SSF69318">
    <property type="entry name" value="Integrin alpha N-terminal domain"/>
    <property type="match status" value="1"/>
</dbReference>
<dbReference type="InterPro" id="IPR011519">
    <property type="entry name" value="UnbV_ASPIC"/>
</dbReference>
<dbReference type="InterPro" id="IPR013517">
    <property type="entry name" value="FG-GAP"/>
</dbReference>
<dbReference type="Pfam" id="PF07593">
    <property type="entry name" value="UnbV_ASPIC"/>
    <property type="match status" value="1"/>
</dbReference>
<dbReference type="OrthoDB" id="100785at2"/>
<dbReference type="InterPro" id="IPR013784">
    <property type="entry name" value="Carb-bd-like_fold"/>
</dbReference>
<sequence>MNARIGNISLMGWLLAILLATLAFPGIGNAGFSNVTTPAGLGGISSSRSASWGDYDNNGCVDLFVTGEVASALYWNDCNGAFQNVTTSAGAGGIDEAWSAAWADYDADGDLDLYIGRQGRANTLLSNDGSGIFTDVAVSAGVNDTRATAGVSWADYDEDGDLDLFVANRFGSGDLTDRLYNNNGDGTFTDVAVAAGVAGNALRKTFMGIWFDYDNNGLLDLYLAVDFGNDILYRNNGNGTFSDVSAVAGITDPQHGMGANVGDINNDGCLDILSSNNTQGIESDVEHNSTALYINNCDGTFSRQSDAMGILDRAVVEWGLNFIDFDNDMDLDVSIVAGGMLSAGEPNVLYENSGSCSGSLFDVTTKSGVGDTGQAFGSGWADYDNDGDLDWFVANANGENVLYRNDGPSGNYLKLDLIGAGANTGAIGTTVKVTAGGVTQTRIVQAGNSYVSMDENAPFFGLGVKDAADQVVIVWPTGTQTTLNNIAANQVLQVTESGAPPPPPPPPPPPADLALVTGTTFNSSGVPEEGVRVRALDPDTRAEFARVFSDVNGLYSIDLNPGTYDIRANKTGWGASSIFVTVGAGETHTVDFGSGTPPPPPPPPPPADLALVTGTTFNNAAGVPEEGVRVRALDPVTRAESARVFSDANGLYSLDLPAGTYDIRANKSGWGAISVFVTVVAGETRTVDISQ</sequence>
<proteinExistence type="predicted"/>
<reference evidence="3 4" key="1">
    <citation type="submission" date="2019-03" db="EMBL/GenBank/DDBJ databases">
        <title>Genomic Encyclopedia of Type Strains, Phase IV (KMG-IV): sequencing the most valuable type-strain genomes for metagenomic binning, comparative biology and taxonomic classification.</title>
        <authorList>
            <person name="Goeker M."/>
        </authorList>
    </citation>
    <scope>NUCLEOTIDE SEQUENCE [LARGE SCALE GENOMIC DNA]</scope>
    <source>
        <strain evidence="3 4">DSM 19610</strain>
    </source>
</reference>